<evidence type="ECO:0000259" key="3">
    <source>
        <dbReference type="PROSITE" id="PS51720"/>
    </source>
</evidence>
<dbReference type="PROSITE" id="PS51720">
    <property type="entry name" value="G_AIG1"/>
    <property type="match status" value="1"/>
</dbReference>
<comment type="similarity">
    <text evidence="1">Belongs to the TRAFAC class TrmE-Era-EngA-EngB-Septin-like GTPase superfamily. AIG1/Toc34/Toc159-like paraseptin GTPase family. IAN subfamily.</text>
</comment>
<keyword evidence="2" id="KW-0547">Nucleotide-binding</keyword>
<dbReference type="AlphaFoldDB" id="A0A8C1UGX9"/>
<dbReference type="SUPFAM" id="SSF52540">
    <property type="entry name" value="P-loop containing nucleoside triphosphate hydrolases"/>
    <property type="match status" value="1"/>
</dbReference>
<dbReference type="PANTHER" id="PTHR34488">
    <property type="entry name" value="SI:CH211-245H14.1-RELATED"/>
    <property type="match status" value="1"/>
</dbReference>
<reference evidence="4" key="1">
    <citation type="submission" date="2025-08" db="UniProtKB">
        <authorList>
            <consortium name="Ensembl"/>
        </authorList>
    </citation>
    <scope>IDENTIFICATION</scope>
</reference>
<feature type="domain" description="AIG1-type G" evidence="3">
    <location>
        <begin position="194"/>
        <end position="400"/>
    </location>
</feature>
<dbReference type="PANTHER" id="PTHR34488:SF1">
    <property type="entry name" value="SI:CH211-245H14.1-RELATED"/>
    <property type="match status" value="1"/>
</dbReference>
<name>A0A8C1UGX9_CYPCA</name>
<evidence type="ECO:0000256" key="1">
    <source>
        <dbReference type="ARBA" id="ARBA00008535"/>
    </source>
</evidence>
<dbReference type="Ensembl" id="ENSCCRT00015038295.1">
    <property type="protein sequence ID" value="ENSCCRP00015037015.1"/>
    <property type="gene ID" value="ENSCCRG00015015417.1"/>
</dbReference>
<evidence type="ECO:0000313" key="4">
    <source>
        <dbReference type="Ensembl" id="ENSCCRP00015037015.1"/>
    </source>
</evidence>
<sequence>MDHTTKTDTDVNCIEGPRDQRPTIIGNKYFILSNGKRSATKEKIITNVLQHISGLKELTVEKCDAILVFCFIISRTGTDIDAALNELNALSESKPAVFIVLHHTIDPEKIVPDSSRYVTRVDTLTVDCFFYEDEGLFKCMKNYEALTRINQWLQPQTSLHIVLQTVMAWFSNTYEWIVSKCGIDTGRPKISSFASELTLVLLGMSGPEKTAVEQMIFGREESQADTSPAIQRKITADMGVVDGRQVAVINTPAWFSSGLSTKDIQQKIQFCIRLSSRGPYAFLLVIPSKQSIEEKREIVKEMKMIFGERCWEKVMILFSVTDEQQKQNIQDHDLKTLEMNENQFHVLNISETGNRSQVSELLEKVEKIQSQNYEDLNNARESPEESDSFVFVEKIPDIKT</sequence>
<dbReference type="GO" id="GO:0005525">
    <property type="term" value="F:GTP binding"/>
    <property type="evidence" value="ECO:0007669"/>
    <property type="project" value="InterPro"/>
</dbReference>
<dbReference type="Gene3D" id="3.40.50.300">
    <property type="entry name" value="P-loop containing nucleotide triphosphate hydrolases"/>
    <property type="match status" value="1"/>
</dbReference>
<dbReference type="InterPro" id="IPR027417">
    <property type="entry name" value="P-loop_NTPase"/>
</dbReference>
<dbReference type="Pfam" id="PF04548">
    <property type="entry name" value="AIG1"/>
    <property type="match status" value="1"/>
</dbReference>
<accession>A0A8C1UGX9</accession>
<evidence type="ECO:0000256" key="2">
    <source>
        <dbReference type="ARBA" id="ARBA00022741"/>
    </source>
</evidence>
<dbReference type="Proteomes" id="UP000694700">
    <property type="component" value="Unplaced"/>
</dbReference>
<protein>
    <recommendedName>
        <fullName evidence="3">AIG1-type G domain-containing protein</fullName>
    </recommendedName>
</protein>
<proteinExistence type="inferred from homology"/>
<dbReference type="InterPro" id="IPR006703">
    <property type="entry name" value="G_AIG1"/>
</dbReference>
<evidence type="ECO:0000313" key="5">
    <source>
        <dbReference type="Proteomes" id="UP000694700"/>
    </source>
</evidence>
<organism evidence="4 5">
    <name type="scientific">Cyprinus carpio</name>
    <name type="common">Common carp</name>
    <dbReference type="NCBI Taxonomy" id="7962"/>
    <lineage>
        <taxon>Eukaryota</taxon>
        <taxon>Metazoa</taxon>
        <taxon>Chordata</taxon>
        <taxon>Craniata</taxon>
        <taxon>Vertebrata</taxon>
        <taxon>Euteleostomi</taxon>
        <taxon>Actinopterygii</taxon>
        <taxon>Neopterygii</taxon>
        <taxon>Teleostei</taxon>
        <taxon>Ostariophysi</taxon>
        <taxon>Cypriniformes</taxon>
        <taxon>Cyprinidae</taxon>
        <taxon>Cyprininae</taxon>
        <taxon>Cyprinus</taxon>
    </lineage>
</organism>